<accession>A0A7V8NWX6</accession>
<evidence type="ECO:0000313" key="7">
    <source>
        <dbReference type="Proteomes" id="UP000567293"/>
    </source>
</evidence>
<evidence type="ECO:0000256" key="4">
    <source>
        <dbReference type="ARBA" id="ARBA00022840"/>
    </source>
</evidence>
<dbReference type="PANTHER" id="PTHR24220:SF689">
    <property type="entry name" value="LIPOPROTEIN-RELEASING SYSTEM ATP-BINDING PROTEIN LOLD"/>
    <property type="match status" value="1"/>
</dbReference>
<dbReference type="Pfam" id="PF00005">
    <property type="entry name" value="ABC_tran"/>
    <property type="match status" value="1"/>
</dbReference>
<evidence type="ECO:0000256" key="2">
    <source>
        <dbReference type="ARBA" id="ARBA00022448"/>
    </source>
</evidence>
<keyword evidence="4 6" id="KW-0067">ATP-binding</keyword>
<dbReference type="InterPro" id="IPR017911">
    <property type="entry name" value="MacB-like_ATP-bd"/>
</dbReference>
<dbReference type="CDD" id="cd03255">
    <property type="entry name" value="ABC_MJ0796_LolCDE_FtsE"/>
    <property type="match status" value="1"/>
</dbReference>
<organism evidence="6 7">
    <name type="scientific">Candidatus Acidiferrum panamense</name>
    <dbReference type="NCBI Taxonomy" id="2741543"/>
    <lineage>
        <taxon>Bacteria</taxon>
        <taxon>Pseudomonadati</taxon>
        <taxon>Acidobacteriota</taxon>
        <taxon>Terriglobia</taxon>
        <taxon>Candidatus Acidiferrales</taxon>
        <taxon>Candidatus Acidiferrum</taxon>
    </lineage>
</organism>
<dbReference type="InterPro" id="IPR015854">
    <property type="entry name" value="ABC_transpr_LolD-like"/>
</dbReference>
<comment type="caution">
    <text evidence="6">The sequence shown here is derived from an EMBL/GenBank/DDBJ whole genome shotgun (WGS) entry which is preliminary data.</text>
</comment>
<name>A0A7V8NWX6_9BACT</name>
<proteinExistence type="inferred from homology"/>
<dbReference type="SMART" id="SM00382">
    <property type="entry name" value="AAA"/>
    <property type="match status" value="1"/>
</dbReference>
<dbReference type="GO" id="GO:0016887">
    <property type="term" value="F:ATP hydrolysis activity"/>
    <property type="evidence" value="ECO:0007669"/>
    <property type="project" value="InterPro"/>
</dbReference>
<dbReference type="InterPro" id="IPR027417">
    <property type="entry name" value="P-loop_NTPase"/>
</dbReference>
<evidence type="ECO:0000259" key="5">
    <source>
        <dbReference type="PROSITE" id="PS50893"/>
    </source>
</evidence>
<dbReference type="GO" id="GO:0022857">
    <property type="term" value="F:transmembrane transporter activity"/>
    <property type="evidence" value="ECO:0007669"/>
    <property type="project" value="TreeGrafter"/>
</dbReference>
<gene>
    <name evidence="6" type="ORF">HRJ53_27410</name>
</gene>
<dbReference type="EMBL" id="JACDQQ010002650">
    <property type="protein sequence ID" value="MBA0088735.1"/>
    <property type="molecule type" value="Genomic_DNA"/>
</dbReference>
<dbReference type="GO" id="GO:0005886">
    <property type="term" value="C:plasma membrane"/>
    <property type="evidence" value="ECO:0007669"/>
    <property type="project" value="TreeGrafter"/>
</dbReference>
<dbReference type="Gene3D" id="3.40.50.300">
    <property type="entry name" value="P-loop containing nucleotide triphosphate hydrolases"/>
    <property type="match status" value="1"/>
</dbReference>
<dbReference type="SUPFAM" id="SSF52540">
    <property type="entry name" value="P-loop containing nucleoside triphosphate hydrolases"/>
    <property type="match status" value="1"/>
</dbReference>
<evidence type="ECO:0000313" key="6">
    <source>
        <dbReference type="EMBL" id="MBA0088735.1"/>
    </source>
</evidence>
<evidence type="ECO:0000256" key="1">
    <source>
        <dbReference type="ARBA" id="ARBA00005417"/>
    </source>
</evidence>
<dbReference type="PANTHER" id="PTHR24220">
    <property type="entry name" value="IMPORT ATP-BINDING PROTEIN"/>
    <property type="match status" value="1"/>
</dbReference>
<dbReference type="AlphaFoldDB" id="A0A7V8NWX6"/>
<dbReference type="InterPro" id="IPR017871">
    <property type="entry name" value="ABC_transporter-like_CS"/>
</dbReference>
<sequence>MSPSGGARVVMESRGLKKTYRSGSRSIPVLLDANLILRQGEMVAVVAPSGAGKSTLLHLLAALDTPTSGTVYFDSKAIETNDDAALGEFRNRAVGFLWQRHQLLPDFTAAENVAMPLLLRGEKFTSALETARKWLAEVGLEDRADHRAGELSGGEQQRAAIARALVTGPSVLLADEPTGDLDEQNAWAMFELLDRLHRVHKLTSLIATHNLALAARCDRILGLEHGVLRTREAAAIAGEGPGGEAS</sequence>
<dbReference type="InterPro" id="IPR003593">
    <property type="entry name" value="AAA+_ATPase"/>
</dbReference>
<keyword evidence="2" id="KW-0813">Transport</keyword>
<reference evidence="6" key="1">
    <citation type="submission" date="2020-06" db="EMBL/GenBank/DDBJ databases">
        <title>Legume-microbial interactions unlock mineral nutrients during tropical forest succession.</title>
        <authorList>
            <person name="Epihov D.Z."/>
        </authorList>
    </citation>
    <scope>NUCLEOTIDE SEQUENCE [LARGE SCALE GENOMIC DNA]</scope>
    <source>
        <strain evidence="6">Pan2503</strain>
    </source>
</reference>
<protein>
    <submittedName>
        <fullName evidence="6">ABC transporter ATP-binding protein</fullName>
    </submittedName>
</protein>
<dbReference type="InterPro" id="IPR003439">
    <property type="entry name" value="ABC_transporter-like_ATP-bd"/>
</dbReference>
<keyword evidence="7" id="KW-1185">Reference proteome</keyword>
<dbReference type="PROSITE" id="PS00211">
    <property type="entry name" value="ABC_TRANSPORTER_1"/>
    <property type="match status" value="1"/>
</dbReference>
<dbReference type="PROSITE" id="PS50893">
    <property type="entry name" value="ABC_TRANSPORTER_2"/>
    <property type="match status" value="1"/>
</dbReference>
<dbReference type="GO" id="GO:0005524">
    <property type="term" value="F:ATP binding"/>
    <property type="evidence" value="ECO:0007669"/>
    <property type="project" value="UniProtKB-KW"/>
</dbReference>
<dbReference type="Proteomes" id="UP000567293">
    <property type="component" value="Unassembled WGS sequence"/>
</dbReference>
<comment type="similarity">
    <text evidence="1">Belongs to the ABC transporter superfamily.</text>
</comment>
<evidence type="ECO:0000256" key="3">
    <source>
        <dbReference type="ARBA" id="ARBA00022741"/>
    </source>
</evidence>
<keyword evidence="3" id="KW-0547">Nucleotide-binding</keyword>
<feature type="domain" description="ABC transporter" evidence="5">
    <location>
        <begin position="11"/>
        <end position="245"/>
    </location>
</feature>